<dbReference type="Gene3D" id="3.30.1330.230">
    <property type="match status" value="1"/>
</dbReference>
<reference evidence="3" key="1">
    <citation type="submission" date="2016-10" db="EMBL/GenBank/DDBJ databases">
        <authorList>
            <person name="Varghese N."/>
            <person name="Submissions S."/>
        </authorList>
    </citation>
    <scope>NUCLEOTIDE SEQUENCE [LARGE SCALE GENOMIC DNA]</scope>
    <source>
        <strain evidence="3">CGMCC 1.7736</strain>
    </source>
</reference>
<dbReference type="NCBIfam" id="TIGR03604">
    <property type="entry name" value="TOMM_cyclo_SagD"/>
    <property type="match status" value="1"/>
</dbReference>
<keyword evidence="2" id="KW-0687">Ribonucleoprotein</keyword>
<accession>A0A1I6HHT5</accession>
<keyword evidence="3" id="KW-1185">Reference proteome</keyword>
<dbReference type="PANTHER" id="PTHR37809">
    <property type="entry name" value="RIBOSOMAL PROTEIN S12 METHYLTHIOTRANSFERASE ACCESSORY FACTOR YCAO"/>
    <property type="match status" value="1"/>
</dbReference>
<dbReference type="GO" id="GO:0005840">
    <property type="term" value="C:ribosome"/>
    <property type="evidence" value="ECO:0007669"/>
    <property type="project" value="UniProtKB-KW"/>
</dbReference>
<sequence>MTTHDIALVGSGPAAEAVRAAAADCDASVTDAAPEDAGDATLAVVVAPAGATAPHTVDTAADRLVVVELGGVGGVSVPALDAAVSVFAGGSRYADLCTRVAATTDGEGSPSGDRSAVRFAGALAGRRAVALLTGDDSVAGTVAEVTGTGVATERTVLPVPDAETRDRTVRRDSRETTVDDALARAERALDERTGLVAQVGERESFPVPYYLAQTTDTRGFSDARAAEFAAGVDLDWDAAFMKALGEALERYCAGVYRAAEFTVAPERTRARSVSPARFVRPDSYRAPDAEEPIPWVEGEHLSSGESVSVPAEFVHYPPPNTRYKPPITTGLGLGNSGSEALLSGLYEVIERDATMLAWYSSFDPLGLDVTDDGYRALTKRARAEGLTATPLLVTQDVDVPVVAVAVHRDDDWPKFAMGSGASLDPVDAARSALAEALQNWMELRSMGPERADAEEGAIGEYADFPAPARRLVDAGPSVPAESVGPDSVPTGEAELDAAVERAADAGLDAYAVRTTTEDVASLGFEAVRVLIPEAQPLFQGDPFFGERARSVPEALGFEAELERPYHPFP</sequence>
<dbReference type="OrthoDB" id="7433at2157"/>
<evidence type="ECO:0000259" key="1">
    <source>
        <dbReference type="PROSITE" id="PS51664"/>
    </source>
</evidence>
<gene>
    <name evidence="2" type="ORF">SAMN04487947_2094</name>
</gene>
<keyword evidence="2" id="KW-0689">Ribosomal protein</keyword>
<dbReference type="PANTHER" id="PTHR37809:SF1">
    <property type="entry name" value="RIBOSOMAL PROTEIN S12 METHYLTHIOTRANSFERASE ACCESSORY FACTOR YCAO"/>
    <property type="match status" value="1"/>
</dbReference>
<protein>
    <submittedName>
        <fullName evidence="2">Ribosomal protein S12 methylthiotransferase accessory factor</fullName>
    </submittedName>
</protein>
<keyword evidence="2" id="KW-0808">Transferase</keyword>
<dbReference type="PROSITE" id="PS51664">
    <property type="entry name" value="YCAO"/>
    <property type="match status" value="1"/>
</dbReference>
<evidence type="ECO:0000313" key="2">
    <source>
        <dbReference type="EMBL" id="SFR54042.1"/>
    </source>
</evidence>
<dbReference type="GO" id="GO:0016740">
    <property type="term" value="F:transferase activity"/>
    <property type="evidence" value="ECO:0007669"/>
    <property type="project" value="UniProtKB-KW"/>
</dbReference>
<dbReference type="STRING" id="553469.SAMN04487947_2094"/>
<dbReference type="Proteomes" id="UP000198531">
    <property type="component" value="Unassembled WGS sequence"/>
</dbReference>
<name>A0A1I6HHT5_9EURY</name>
<organism evidence="2 3">
    <name type="scientific">Halogeometricum rufum</name>
    <dbReference type="NCBI Taxonomy" id="553469"/>
    <lineage>
        <taxon>Archaea</taxon>
        <taxon>Methanobacteriati</taxon>
        <taxon>Methanobacteriota</taxon>
        <taxon>Stenosarchaea group</taxon>
        <taxon>Halobacteria</taxon>
        <taxon>Halobacteriales</taxon>
        <taxon>Haloferacaceae</taxon>
        <taxon>Halogeometricum</taxon>
    </lineage>
</organism>
<feature type="domain" description="YcaO" evidence="1">
    <location>
        <begin position="231"/>
        <end position="569"/>
    </location>
</feature>
<dbReference type="EMBL" id="FOYT01000002">
    <property type="protein sequence ID" value="SFR54042.1"/>
    <property type="molecule type" value="Genomic_DNA"/>
</dbReference>
<dbReference type="InterPro" id="IPR003776">
    <property type="entry name" value="YcaO-like_dom"/>
</dbReference>
<dbReference type="InterPro" id="IPR027624">
    <property type="entry name" value="TOMM_cyclo_SagD"/>
</dbReference>
<dbReference type="RefSeq" id="WP_089807359.1">
    <property type="nucleotide sequence ID" value="NZ_FOYT01000002.1"/>
</dbReference>
<proteinExistence type="predicted"/>
<evidence type="ECO:0000313" key="3">
    <source>
        <dbReference type="Proteomes" id="UP000198531"/>
    </source>
</evidence>
<dbReference type="Pfam" id="PF02624">
    <property type="entry name" value="YcaO"/>
    <property type="match status" value="1"/>
</dbReference>
<dbReference type="AlphaFoldDB" id="A0A1I6HHT5"/>